<dbReference type="Pfam" id="PF13403">
    <property type="entry name" value="Hint_2"/>
    <property type="match status" value="1"/>
</dbReference>
<proteinExistence type="predicted"/>
<evidence type="ECO:0000313" key="4">
    <source>
        <dbReference type="Proteomes" id="UP000245708"/>
    </source>
</evidence>
<reference evidence="3 4" key="1">
    <citation type="submission" date="2018-05" db="EMBL/GenBank/DDBJ databases">
        <title>Genomic Encyclopedia of Type Strains, Phase IV (KMG-IV): sequencing the most valuable type-strain genomes for metagenomic binning, comparative biology and taxonomic classification.</title>
        <authorList>
            <person name="Goeker M."/>
        </authorList>
    </citation>
    <scope>NUCLEOTIDE SEQUENCE [LARGE SCALE GENOMIC DNA]</scope>
    <source>
        <strain evidence="3 4">DSM 16097</strain>
    </source>
</reference>
<accession>A0A316GG95</accession>
<sequence length="527" mass="55762">MATGQELPINTGATALQMAQTIFGPGVTVQSATYSGDPLSSGTYSNGDAVSAAVTPGDTGVILSTGFLRDFTQASGDPNRSPSTSGNTSGQDNNTLFNALAGRSTFDASILTTRFVPTTEFLSIQFTFASEEYPEYTGSIFNDVVGIWINGQVVTSPIMNIAQINSVNQTQNATLFVDNTGDAHNTEMDGFTVTLSVLIPVNIGVSNTLIIGIADVADNQYDSAVLIAANSVQGVFIANDDVITLNELQVATIDVLSNDGNGVGVMIITHINGIAVSVGDTVTLSNGHQITLMPDGTLQITPPASLTNLTGPVTVNFTYTAQNAAGISDTAFVSVTTVPCFTPGTRIRTERGEVPVELLSVGDLVQTRDNGLQPIRWIGQRQVAAIGPHAPVAIEAGVFGNHGRLVVSPQHRVLLTHWMAELMFGEDEVLVAARDLVNDCSVRVIEGGEVTYIHLLFDQHQIIWSEGLQTESFLPGPQVMSDLEDRVRAEVLALFPAIDTATHAGYGPAARAALKSYEARVLRRLAS</sequence>
<dbReference type="AlphaFoldDB" id="A0A316GG95"/>
<dbReference type="InterPro" id="IPR049804">
    <property type="entry name" value="Choice_anch_L"/>
</dbReference>
<evidence type="ECO:0000256" key="1">
    <source>
        <dbReference type="SAM" id="MobiDB-lite"/>
    </source>
</evidence>
<dbReference type="InterPro" id="IPR028992">
    <property type="entry name" value="Hedgehog/Intein_dom"/>
</dbReference>
<gene>
    <name evidence="3" type="ORF">C7455_106233</name>
</gene>
<dbReference type="EMBL" id="QGGW01000006">
    <property type="protein sequence ID" value="PWK59945.1"/>
    <property type="molecule type" value="Genomic_DNA"/>
</dbReference>
<dbReference type="Pfam" id="PF17963">
    <property type="entry name" value="Big_9"/>
    <property type="match status" value="1"/>
</dbReference>
<name>A0A316GG95_9RHOB</name>
<dbReference type="OrthoDB" id="6305173at2"/>
<dbReference type="SUPFAM" id="SSF51294">
    <property type="entry name" value="Hedgehog/intein (Hint) domain"/>
    <property type="match status" value="1"/>
</dbReference>
<dbReference type="Proteomes" id="UP000245708">
    <property type="component" value="Unassembled WGS sequence"/>
</dbReference>
<feature type="domain" description="Hedgehog/Intein (Hint)" evidence="2">
    <location>
        <begin position="339"/>
        <end position="476"/>
    </location>
</feature>
<dbReference type="Gene3D" id="2.170.16.10">
    <property type="entry name" value="Hedgehog/Intein (Hint) domain"/>
    <property type="match status" value="1"/>
</dbReference>
<protein>
    <submittedName>
        <fullName evidence="3">Intein</fullName>
    </submittedName>
</protein>
<organism evidence="3 4">
    <name type="scientific">Roseicyclus mahoneyensis</name>
    <dbReference type="NCBI Taxonomy" id="164332"/>
    <lineage>
        <taxon>Bacteria</taxon>
        <taxon>Pseudomonadati</taxon>
        <taxon>Pseudomonadota</taxon>
        <taxon>Alphaproteobacteria</taxon>
        <taxon>Rhodobacterales</taxon>
        <taxon>Roseobacteraceae</taxon>
        <taxon>Roseicyclus</taxon>
    </lineage>
</organism>
<keyword evidence="4" id="KW-1185">Reference proteome</keyword>
<dbReference type="NCBIfam" id="NF038133">
    <property type="entry name" value="choice_anch_L"/>
    <property type="match status" value="1"/>
</dbReference>
<comment type="caution">
    <text evidence="3">The sequence shown here is derived from an EMBL/GenBank/DDBJ whole genome shotgun (WGS) entry which is preliminary data.</text>
</comment>
<feature type="region of interest" description="Disordered" evidence="1">
    <location>
        <begin position="73"/>
        <end position="94"/>
    </location>
</feature>
<dbReference type="RefSeq" id="WP_109669191.1">
    <property type="nucleotide sequence ID" value="NZ_QGGW01000006.1"/>
</dbReference>
<evidence type="ECO:0000313" key="3">
    <source>
        <dbReference type="EMBL" id="PWK59945.1"/>
    </source>
</evidence>
<evidence type="ECO:0000259" key="2">
    <source>
        <dbReference type="Pfam" id="PF13403"/>
    </source>
</evidence>
<dbReference type="InterPro" id="IPR036844">
    <property type="entry name" value="Hint_dom_sf"/>
</dbReference>